<dbReference type="InterPro" id="IPR048335">
    <property type="entry name" value="Pellino_RING"/>
</dbReference>
<dbReference type="InterPro" id="IPR048334">
    <property type="entry name" value="Pellino_FHA"/>
</dbReference>
<dbReference type="InterPro" id="IPR006800">
    <property type="entry name" value="Pellino_fam"/>
</dbReference>
<protein>
    <recommendedName>
        <fullName evidence="7">Protein pellino</fullName>
    </recommendedName>
</protein>
<proteinExistence type="inferred from homology"/>
<evidence type="ECO:0000259" key="3">
    <source>
        <dbReference type="Pfam" id="PF04710"/>
    </source>
</evidence>
<comment type="similarity">
    <text evidence="1">Belongs to the pellino family.</text>
</comment>
<dbReference type="Pfam" id="PF20723">
    <property type="entry name" value="Pellino_RING"/>
    <property type="match status" value="1"/>
</dbReference>
<dbReference type="GO" id="GO:0000209">
    <property type="term" value="P:protein polyubiquitination"/>
    <property type="evidence" value="ECO:0007669"/>
    <property type="project" value="InterPro"/>
</dbReference>
<evidence type="ECO:0000256" key="1">
    <source>
        <dbReference type="ARBA" id="ARBA00005639"/>
    </source>
</evidence>
<dbReference type="Pfam" id="PF04710">
    <property type="entry name" value="Pellino_FHA"/>
    <property type="match status" value="2"/>
</dbReference>
<dbReference type="PIRSF" id="PIRSF038886">
    <property type="entry name" value="Pellino"/>
    <property type="match status" value="1"/>
</dbReference>
<evidence type="ECO:0000259" key="4">
    <source>
        <dbReference type="Pfam" id="PF20723"/>
    </source>
</evidence>
<dbReference type="GO" id="GO:0061630">
    <property type="term" value="F:ubiquitin protein ligase activity"/>
    <property type="evidence" value="ECO:0007669"/>
    <property type="project" value="InterPro"/>
</dbReference>
<dbReference type="GO" id="GO:0008592">
    <property type="term" value="P:regulation of Toll signaling pathway"/>
    <property type="evidence" value="ECO:0007669"/>
    <property type="project" value="InterPro"/>
</dbReference>
<feature type="domain" description="Pellino RING" evidence="4">
    <location>
        <begin position="273"/>
        <end position="413"/>
    </location>
</feature>
<dbReference type="EnsemblMetazoa" id="GPAI027612-RA">
    <property type="protein sequence ID" value="GPAI027612-PA"/>
    <property type="gene ID" value="GPAI027612"/>
</dbReference>
<feature type="domain" description="Pellino FHA" evidence="3">
    <location>
        <begin position="166"/>
        <end position="268"/>
    </location>
</feature>
<reference evidence="5" key="2">
    <citation type="submission" date="2020-05" db="UniProtKB">
        <authorList>
            <consortium name="EnsemblMetazoa"/>
        </authorList>
    </citation>
    <scope>IDENTIFICATION</scope>
    <source>
        <strain evidence="5">IAEA</strain>
    </source>
</reference>
<accession>A0A1A9ZWV7</accession>
<keyword evidence="6" id="KW-1185">Reference proteome</keyword>
<feature type="domain" description="Pellino FHA" evidence="3">
    <location>
        <begin position="35"/>
        <end position="165"/>
    </location>
</feature>
<organism evidence="5 6">
    <name type="scientific">Glossina pallidipes</name>
    <name type="common">Tsetse fly</name>
    <dbReference type="NCBI Taxonomy" id="7398"/>
    <lineage>
        <taxon>Eukaryota</taxon>
        <taxon>Metazoa</taxon>
        <taxon>Ecdysozoa</taxon>
        <taxon>Arthropoda</taxon>
        <taxon>Hexapoda</taxon>
        <taxon>Insecta</taxon>
        <taxon>Pterygota</taxon>
        <taxon>Neoptera</taxon>
        <taxon>Endopterygota</taxon>
        <taxon>Diptera</taxon>
        <taxon>Brachycera</taxon>
        <taxon>Muscomorpha</taxon>
        <taxon>Hippoboscoidea</taxon>
        <taxon>Glossinidae</taxon>
        <taxon>Glossina</taxon>
    </lineage>
</organism>
<evidence type="ECO:0000313" key="6">
    <source>
        <dbReference type="Proteomes" id="UP000092445"/>
    </source>
</evidence>
<dbReference type="VEuPathDB" id="VectorBase:GPAI027612"/>
<keyword evidence="2" id="KW-0597">Phosphoprotein</keyword>
<dbReference type="AlphaFoldDB" id="A0A1A9ZWV7"/>
<reference evidence="6" key="1">
    <citation type="submission" date="2014-03" db="EMBL/GenBank/DDBJ databases">
        <authorList>
            <person name="Aksoy S."/>
            <person name="Warren W."/>
            <person name="Wilson R.K."/>
        </authorList>
    </citation>
    <scope>NUCLEOTIDE SEQUENCE [LARGE SCALE GENOMIC DNA]</scope>
    <source>
        <strain evidence="6">IAEA</strain>
    </source>
</reference>
<dbReference type="STRING" id="7398.A0A1A9ZWV7"/>
<name>A0A1A9ZWV7_GLOPL</name>
<dbReference type="PANTHER" id="PTHR12098:SF2">
    <property type="entry name" value="PROTEIN PELLINO"/>
    <property type="match status" value="1"/>
</dbReference>
<evidence type="ECO:0008006" key="7">
    <source>
        <dbReference type="Google" id="ProtNLM"/>
    </source>
</evidence>
<dbReference type="Proteomes" id="UP000092445">
    <property type="component" value="Unassembled WGS sequence"/>
</dbReference>
<evidence type="ECO:0000256" key="2">
    <source>
        <dbReference type="ARBA" id="ARBA00022553"/>
    </source>
</evidence>
<dbReference type="PANTHER" id="PTHR12098">
    <property type="entry name" value="E3 UBIQUITIN-PROTEIN LIGASE PELLINO-RELATED"/>
    <property type="match status" value="1"/>
</dbReference>
<evidence type="ECO:0000313" key="5">
    <source>
        <dbReference type="EnsemblMetazoa" id="GPAI027612-PA"/>
    </source>
</evidence>
<sequence>MLTEMILIGQWMLSQWENTDGSESPTLAESDADGHEKPRVKYGELVILGYNGYLPQGDRGRRRSKFVLYKRNEPSGVKRSKHYIVQSPQTSKAILDANQHSISYTLSRNQAVIVEYKEDSETDMFQVGRSSESPIDFVVMDTLPGDKKDAKVMQSTISRFACRILEKATKWQDNVEIDGLTTNGVLIMHPKGQFCGGNAKCGLWRECSVGGDVFSLRESRSAQQKGQPIYDESNVLQDGTLIDLCGATLLWRSAEGLQHSPTKRDLEKLIDEINAGRPQCPVGLNTLVIPRKVNIGDQINQPYVYLNCGHVQGHHDWGQDKSTGARRCPMCLEVGPVVTLCMGLEPAFYVDIGPPTFAFNPCGHMATEKTVKYWANVDIPHGTNGFQAVCPFCATPLDGNSGYIKLIFQDNLD</sequence>